<organism evidence="2 3">
    <name type="scientific">Oryzias sinensis</name>
    <name type="common">Chinese medaka</name>
    <dbReference type="NCBI Taxonomy" id="183150"/>
    <lineage>
        <taxon>Eukaryota</taxon>
        <taxon>Metazoa</taxon>
        <taxon>Chordata</taxon>
        <taxon>Craniata</taxon>
        <taxon>Vertebrata</taxon>
        <taxon>Euteleostomi</taxon>
        <taxon>Actinopterygii</taxon>
        <taxon>Neopterygii</taxon>
        <taxon>Teleostei</taxon>
        <taxon>Neoteleostei</taxon>
        <taxon>Acanthomorphata</taxon>
        <taxon>Ovalentaria</taxon>
        <taxon>Atherinomorphae</taxon>
        <taxon>Beloniformes</taxon>
        <taxon>Adrianichthyidae</taxon>
        <taxon>Oryziinae</taxon>
        <taxon>Oryzias</taxon>
    </lineage>
</organism>
<dbReference type="GeneTree" id="ENSGT00390000007919"/>
<dbReference type="PANTHER" id="PTHR47106">
    <property type="entry name" value="COILED-COIL-HELIX-COILED-COIL-HELIX DOMAIN-CONTAINING PROTEIN 5"/>
    <property type="match status" value="1"/>
</dbReference>
<keyword evidence="3" id="KW-1185">Reference proteome</keyword>
<feature type="domain" description="IMS import disulfide relay-system CHCH-CHCH-like Cx9C" evidence="1">
    <location>
        <begin position="39"/>
        <end position="83"/>
    </location>
</feature>
<evidence type="ECO:0000313" key="2">
    <source>
        <dbReference type="Ensembl" id="ENSOSIP00000028868.1"/>
    </source>
</evidence>
<accession>A0A8C8DTP6</accession>
<dbReference type="Proteomes" id="UP000694383">
    <property type="component" value="Unplaced"/>
</dbReference>
<protein>
    <recommendedName>
        <fullName evidence="1">IMS import disulfide relay-system CHCH-CHCH-like Cx9C domain-containing protein</fullName>
    </recommendedName>
</protein>
<dbReference type="Gene3D" id="1.10.287.2900">
    <property type="match status" value="2"/>
</dbReference>
<feature type="domain" description="IMS import disulfide relay-system CHCH-CHCH-like Cx9C" evidence="1">
    <location>
        <begin position="86"/>
        <end position="125"/>
    </location>
</feature>
<dbReference type="GO" id="GO:0005758">
    <property type="term" value="C:mitochondrial intermembrane space"/>
    <property type="evidence" value="ECO:0007669"/>
    <property type="project" value="TreeGrafter"/>
</dbReference>
<evidence type="ECO:0000313" key="3">
    <source>
        <dbReference type="Proteomes" id="UP000694383"/>
    </source>
</evidence>
<dbReference type="Ensembl" id="ENSOSIT00000030417.1">
    <property type="protein sequence ID" value="ENSOSIP00000028868.1"/>
    <property type="gene ID" value="ENSOSIG00000015014.1"/>
</dbReference>
<dbReference type="GO" id="GO:0045333">
    <property type="term" value="P:cellular respiration"/>
    <property type="evidence" value="ECO:0007669"/>
    <property type="project" value="TreeGrafter"/>
</dbReference>
<proteinExistence type="predicted"/>
<dbReference type="PANTHER" id="PTHR47106:SF1">
    <property type="entry name" value="COILED-COIL-HELIX-COILED-COIL-HELIX DOMAIN-CONTAINING PROTEIN 5"/>
    <property type="match status" value="1"/>
</dbReference>
<dbReference type="AlphaFoldDB" id="A0A8C8DTP6"/>
<evidence type="ECO:0000259" key="1">
    <source>
        <dbReference type="Pfam" id="PF16860"/>
    </source>
</evidence>
<sequence length="178" mass="20133">MLFSEEIPFYIFYICKSDCVTTSTVDIRDYRFPFRQAAMDISAKYCQKELESYGSCVSSNPSTWQQKCHELKMKVAHCTASHPVIQKIKRDCSKEFVEFDKCLRENQSTPTSCTSHVARFVGCAETVDLSKVGEFFLEHRGGSRRVLLGGGKDGPQRYCEGTIVNLKLPGCAMQMLNV</sequence>
<dbReference type="PROSITE" id="PS51808">
    <property type="entry name" value="CHCH"/>
    <property type="match status" value="1"/>
</dbReference>
<name>A0A8C8DTP6_9TELE</name>
<reference evidence="2" key="2">
    <citation type="submission" date="2025-09" db="UniProtKB">
        <authorList>
            <consortium name="Ensembl"/>
        </authorList>
    </citation>
    <scope>IDENTIFICATION</scope>
</reference>
<dbReference type="Pfam" id="PF16860">
    <property type="entry name" value="CX9C"/>
    <property type="match status" value="2"/>
</dbReference>
<reference evidence="2" key="1">
    <citation type="submission" date="2025-08" db="UniProtKB">
        <authorList>
            <consortium name="Ensembl"/>
        </authorList>
    </citation>
    <scope>IDENTIFICATION</scope>
</reference>
<dbReference type="InterPro" id="IPR052848">
    <property type="entry name" value="CHCH_domain-containing_protein"/>
</dbReference>
<dbReference type="InterPro" id="IPR031731">
    <property type="entry name" value="CX9C"/>
</dbReference>